<keyword evidence="2" id="KW-0547">Nucleotide-binding</keyword>
<keyword evidence="1" id="KW-0540">Nuclease</keyword>
<dbReference type="SUPFAM" id="SSF52540">
    <property type="entry name" value="P-loop containing nucleoside triphosphate hydrolases"/>
    <property type="match status" value="1"/>
</dbReference>
<dbReference type="InterPro" id="IPR027417">
    <property type="entry name" value="P-loop_NTPase"/>
</dbReference>
<dbReference type="Pfam" id="PF19263">
    <property type="entry name" value="DUF5906"/>
    <property type="match status" value="1"/>
</dbReference>
<dbReference type="InterPro" id="IPR051620">
    <property type="entry name" value="ORF904-like_C"/>
</dbReference>
<dbReference type="SUPFAM" id="SSF56672">
    <property type="entry name" value="DNA/RNA polymerases"/>
    <property type="match status" value="1"/>
</dbReference>
<dbReference type="PANTHER" id="PTHR35372:SF2">
    <property type="entry name" value="SF3 HELICASE DOMAIN-CONTAINING PROTEIN"/>
    <property type="match status" value="1"/>
</dbReference>
<protein>
    <submittedName>
        <fullName evidence="6">DNA polymerase</fullName>
    </submittedName>
</protein>
<dbReference type="Gene3D" id="3.90.1600.10">
    <property type="entry name" value="Palm domain of DNA polymerase"/>
    <property type="match status" value="1"/>
</dbReference>
<dbReference type="InterPro" id="IPR014015">
    <property type="entry name" value="Helicase_SF3_DNA-vir"/>
</dbReference>
<keyword evidence="3" id="KW-0378">Hydrolase</keyword>
<dbReference type="InterPro" id="IPR043502">
    <property type="entry name" value="DNA/RNA_pol_sf"/>
</dbReference>
<evidence type="ECO:0000313" key="6">
    <source>
        <dbReference type="EMBL" id="DAF86201.1"/>
    </source>
</evidence>
<dbReference type="InterPro" id="IPR012337">
    <property type="entry name" value="RNaseH-like_sf"/>
</dbReference>
<name>A0A8S5TVG6_9CAUD</name>
<dbReference type="EMBL" id="BK015941">
    <property type="protein sequence ID" value="DAF86201.1"/>
    <property type="molecule type" value="Genomic_DNA"/>
</dbReference>
<accession>A0A8S5TVG6</accession>
<evidence type="ECO:0000256" key="3">
    <source>
        <dbReference type="ARBA" id="ARBA00022801"/>
    </source>
</evidence>
<reference evidence="6" key="1">
    <citation type="journal article" date="2021" name="Proc. Natl. Acad. Sci. U.S.A.">
        <title>A Catalog of Tens of Thousands of Viruses from Human Metagenomes Reveals Hidden Associations with Chronic Diseases.</title>
        <authorList>
            <person name="Tisza M.J."/>
            <person name="Buck C.B."/>
        </authorList>
    </citation>
    <scope>NUCLEOTIDE SEQUENCE</scope>
    <source>
        <strain evidence="6">Ctx254</strain>
    </source>
</reference>
<evidence type="ECO:0000259" key="5">
    <source>
        <dbReference type="PROSITE" id="PS51206"/>
    </source>
</evidence>
<evidence type="ECO:0000256" key="1">
    <source>
        <dbReference type="ARBA" id="ARBA00022722"/>
    </source>
</evidence>
<dbReference type="InterPro" id="IPR023211">
    <property type="entry name" value="DNA_pol_palm_dom_sf"/>
</dbReference>
<dbReference type="GO" id="GO:0016787">
    <property type="term" value="F:hydrolase activity"/>
    <property type="evidence" value="ECO:0007669"/>
    <property type="project" value="UniProtKB-KW"/>
</dbReference>
<sequence>MIDFLFIARRTGKHGVIEIYPKFIIKHSKDLMIRGGDFYAIWLQERGLWSTDEQDALQLIDRELDNYAQTHKADFDNYRVLHMWDAESGMIDIWHRYCQRQMRDSFVMLDEKLIFSNTEVKKEDYASKRLPYPLEQGSIKAWDELMSVLYAPDERMKIEWAIGAIVNGDSKRIQKFMVMYGAPGTGKSTVINIIQKLFAGYYSAFDAKVLGSSSNAFALEAFKANPLIAIQHDGDLSRIEDNTRINSLVSHESMTVNEKFKSAYENRFKCFLILGTNNPVRITNAKSGIVRRLIDVEPTGNKVPAKKYEELVSQIDFELGAIAWYCRNVYENNKHAYDDYIPIRMLSASNDMYNFMEDSYYVFKKEDGVSLQVAWEMYKNFCTSTNVPYMSSRRVFKEELMNYFRDYKERVNTDTGERIRSYYSGFKTEKFEKKSGFGAPVPEKAKSWIDFKVQRSVLDDICKDCPAQYANETGTPTQKWEKVKTKLADLDTSRLHYVKVPENHIVIDFDIPGEDGKKSFERNLEAASKWPRTYAELSKSGAGIHLHYIYSGDASKLSRIYDEHIEVKVFTGKSSLRRKLSKCNDIPVASISSGLPMKGEKMVSTDRVQSEKALRILIMRNLNKEIHPYTKPSIDFIYKILEDAYNSDLTYDVDDMRNAILGFAASSTNQADACLKIVSKMHFKSKEPTAVVTYEAPIVFFDCEVFPNLLLVNWKFQSTPDKDEPTVYRLINPSADDIAKLSQYRLIGFNNRKYDNHILYARMIGWSIEAIYNLSQQIINEHTGFFGEAYNFSYTDIYDFSAKKQSLKKFEIELGIHHQELGLPWDQPVPEEKWEEVACYCDNDVLATEAVFNARHADFVAREILADVAGMTVNDTTNSLTTRIIFGKEKHPRLVYTDLATGESDDLVEVEPDILTKTTYLNAFPGYEWVRGEDGRMHNMFRGTDLGLGGYVYAEPNMYYNVALLDVASLHPHSAVALNYFGEYTKNFNDLMDVRIYVKHKEYDKAKKLFNGKLAKYLDDPKQAKALSQALKIAINSVYGLTSATFDNPFRNPKNGNNIVALRGALFMRTLQDEVQQRGFTVAHIKTDSIKIPDATPEIIDFCMRFAEKYGYTFEHEATYEKMCLVNDAVYIARYLDADQCQNKYGYVPEKNGEHSREWTATGTQFQIPYVFKTLFSHEPVVFADLCQTKTVSKGAIYLDKNEDLPEGEHNYIFVGRVGSFCPIKPGCGGAVLLRESGINDVGEKTYAAVGGSKGYRWLESEMVHELQMEKDIDRSYFDKMADDAADAIAKYGDFEWFVADDAGEPPWEKPDLPWSGTLPWGDIQDEAARNYEVR</sequence>
<organism evidence="6">
    <name type="scientific">Siphoviridae sp. ctx254</name>
    <dbReference type="NCBI Taxonomy" id="2825737"/>
    <lineage>
        <taxon>Viruses</taxon>
        <taxon>Duplodnaviria</taxon>
        <taxon>Heunggongvirae</taxon>
        <taxon>Uroviricota</taxon>
        <taxon>Caudoviricetes</taxon>
    </lineage>
</organism>
<dbReference type="Gene3D" id="3.40.50.300">
    <property type="entry name" value="P-loop containing nucleotide triphosphate hydrolases"/>
    <property type="match status" value="1"/>
</dbReference>
<dbReference type="PANTHER" id="PTHR35372">
    <property type="entry name" value="ATP BINDING PROTEIN-RELATED"/>
    <property type="match status" value="1"/>
</dbReference>
<keyword evidence="4" id="KW-0067">ATP-binding</keyword>
<feature type="domain" description="SF3 helicase" evidence="5">
    <location>
        <begin position="153"/>
        <end position="312"/>
    </location>
</feature>
<proteinExistence type="predicted"/>
<dbReference type="PROSITE" id="PS51206">
    <property type="entry name" value="SF3_HELICASE_1"/>
    <property type="match status" value="1"/>
</dbReference>
<dbReference type="SUPFAM" id="SSF53098">
    <property type="entry name" value="Ribonuclease H-like"/>
    <property type="match status" value="1"/>
</dbReference>
<dbReference type="GO" id="GO:0004518">
    <property type="term" value="F:nuclease activity"/>
    <property type="evidence" value="ECO:0007669"/>
    <property type="project" value="UniProtKB-KW"/>
</dbReference>
<dbReference type="GO" id="GO:0005524">
    <property type="term" value="F:ATP binding"/>
    <property type="evidence" value="ECO:0007669"/>
    <property type="project" value="UniProtKB-KW"/>
</dbReference>
<evidence type="ECO:0000256" key="4">
    <source>
        <dbReference type="ARBA" id="ARBA00022840"/>
    </source>
</evidence>
<evidence type="ECO:0000256" key="2">
    <source>
        <dbReference type="ARBA" id="ARBA00022741"/>
    </source>
</evidence>
<dbReference type="InterPro" id="IPR045455">
    <property type="entry name" value="NrS-1_pol-like_helicase"/>
</dbReference>